<dbReference type="GeneID" id="84633975"/>
<gene>
    <name evidence="1" type="ORF">C2E16_08555</name>
</gene>
<organism evidence="1 2">
    <name type="scientific">Mixta calida</name>
    <dbReference type="NCBI Taxonomy" id="665913"/>
    <lineage>
        <taxon>Bacteria</taxon>
        <taxon>Pseudomonadati</taxon>
        <taxon>Pseudomonadota</taxon>
        <taxon>Gammaproteobacteria</taxon>
        <taxon>Enterobacterales</taxon>
        <taxon>Erwiniaceae</taxon>
        <taxon>Mixta</taxon>
    </lineage>
</organism>
<accession>A0ABN5HJD0</accession>
<protein>
    <submittedName>
        <fullName evidence="1">Uncharacterized protein</fullName>
    </submittedName>
</protein>
<dbReference type="Proteomes" id="UP000237673">
    <property type="component" value="Chromosome"/>
</dbReference>
<dbReference type="NCBIfam" id="NF038335">
    <property type="entry name" value="YPO0640_fam"/>
    <property type="match status" value="1"/>
</dbReference>
<reference evidence="1 2" key="1">
    <citation type="submission" date="2018-01" db="EMBL/GenBank/DDBJ databases">
        <title>Complete and assembled Genome of Pantoea calida DSM22759T.</title>
        <authorList>
            <person name="Stevens M.J.A."/>
            <person name="Zurfluh K."/>
            <person name="Stephan R."/>
        </authorList>
    </citation>
    <scope>NUCLEOTIDE SEQUENCE [LARGE SCALE GENOMIC DNA]</scope>
    <source>
        <strain evidence="1 2">DSM 22759</strain>
    </source>
</reference>
<dbReference type="RefSeq" id="WP_084970795.1">
    <property type="nucleotide sequence ID" value="NZ_CP026378.1"/>
</dbReference>
<dbReference type="EMBL" id="CP026378">
    <property type="protein sequence ID" value="AUY27112.1"/>
    <property type="molecule type" value="Genomic_DNA"/>
</dbReference>
<keyword evidence="2" id="KW-1185">Reference proteome</keyword>
<evidence type="ECO:0000313" key="1">
    <source>
        <dbReference type="EMBL" id="AUY27112.1"/>
    </source>
</evidence>
<name>A0ABN5HJD0_9GAMM</name>
<sequence>MSSLTLAVNEFNRLSEELGYDINPPYKGTLPTHDFGRGITQLAQFWLQYNELLRISNGLSADGHTCYGLSTASNEPGLIEFNDALNTPGFEFDGMHGRIVIGENNTDTLYYDTVTKRWESCDRIGTENVWESCDTLAELIETKIKLLKIK</sequence>
<evidence type="ECO:0000313" key="2">
    <source>
        <dbReference type="Proteomes" id="UP000237673"/>
    </source>
</evidence>
<proteinExistence type="predicted"/>